<evidence type="ECO:0000313" key="2">
    <source>
        <dbReference type="EMBL" id="KAF7399862.1"/>
    </source>
</evidence>
<dbReference type="AlphaFoldDB" id="A0A834K493"/>
<gene>
    <name evidence="2" type="ORF">H0235_015599</name>
</gene>
<evidence type="ECO:0000256" key="1">
    <source>
        <dbReference type="SAM" id="MobiDB-lite"/>
    </source>
</evidence>
<organism evidence="2 3">
    <name type="scientific">Vespula pensylvanica</name>
    <name type="common">Western yellow jacket</name>
    <name type="synonym">Wasp</name>
    <dbReference type="NCBI Taxonomy" id="30213"/>
    <lineage>
        <taxon>Eukaryota</taxon>
        <taxon>Metazoa</taxon>
        <taxon>Ecdysozoa</taxon>
        <taxon>Arthropoda</taxon>
        <taxon>Hexapoda</taxon>
        <taxon>Insecta</taxon>
        <taxon>Pterygota</taxon>
        <taxon>Neoptera</taxon>
        <taxon>Endopterygota</taxon>
        <taxon>Hymenoptera</taxon>
        <taxon>Apocrita</taxon>
        <taxon>Aculeata</taxon>
        <taxon>Vespoidea</taxon>
        <taxon>Vespidae</taxon>
        <taxon>Vespinae</taxon>
        <taxon>Vespula</taxon>
    </lineage>
</organism>
<dbReference type="Proteomes" id="UP000600918">
    <property type="component" value="Unassembled WGS sequence"/>
</dbReference>
<comment type="caution">
    <text evidence="2">The sequence shown here is derived from an EMBL/GenBank/DDBJ whole genome shotgun (WGS) entry which is preliminary data.</text>
</comment>
<dbReference type="EMBL" id="JACSDY010000018">
    <property type="protein sequence ID" value="KAF7399862.1"/>
    <property type="molecule type" value="Genomic_DNA"/>
</dbReference>
<feature type="compositionally biased region" description="Low complexity" evidence="1">
    <location>
        <begin position="95"/>
        <end position="111"/>
    </location>
</feature>
<sequence>MWSYNETDDDDDDDDDDDVVVVAKKEGKKKGDVTGGRNRGKRHIRRLVSDFDVASLTFIKQFLSSYRALMAMGTHEVGVGPGPGSANEGPGIRGRASSRPANRRAPTAWGY</sequence>
<name>A0A834K493_VESPE</name>
<feature type="region of interest" description="Disordered" evidence="1">
    <location>
        <begin position="80"/>
        <end position="111"/>
    </location>
</feature>
<reference evidence="2" key="1">
    <citation type="journal article" date="2020" name="G3 (Bethesda)">
        <title>High-Quality Assemblies for Three Invasive Social Wasps from the &lt;i&gt;Vespula&lt;/i&gt; Genus.</title>
        <authorList>
            <person name="Harrop T.W.R."/>
            <person name="Guhlin J."/>
            <person name="McLaughlin G.M."/>
            <person name="Permina E."/>
            <person name="Stockwell P."/>
            <person name="Gilligan J."/>
            <person name="Le Lec M.F."/>
            <person name="Gruber M.A.M."/>
            <person name="Quinn O."/>
            <person name="Lovegrove M."/>
            <person name="Duncan E.J."/>
            <person name="Remnant E.J."/>
            <person name="Van Eeckhoven J."/>
            <person name="Graham B."/>
            <person name="Knapp R.A."/>
            <person name="Langford K.W."/>
            <person name="Kronenberg Z."/>
            <person name="Press M.O."/>
            <person name="Eacker S.M."/>
            <person name="Wilson-Rankin E.E."/>
            <person name="Purcell J."/>
            <person name="Lester P.J."/>
            <person name="Dearden P.K."/>
        </authorList>
    </citation>
    <scope>NUCLEOTIDE SEQUENCE</scope>
    <source>
        <strain evidence="2">Volc-1</strain>
    </source>
</reference>
<evidence type="ECO:0000313" key="3">
    <source>
        <dbReference type="Proteomes" id="UP000600918"/>
    </source>
</evidence>
<accession>A0A834K493</accession>
<proteinExistence type="predicted"/>
<protein>
    <submittedName>
        <fullName evidence="2">Uncharacterized protein</fullName>
    </submittedName>
</protein>
<keyword evidence="3" id="KW-1185">Reference proteome</keyword>